<dbReference type="InterPro" id="IPR011625">
    <property type="entry name" value="A2M_N_BRD"/>
</dbReference>
<dbReference type="Proteomes" id="UP000518266">
    <property type="component" value="Unassembled WGS sequence"/>
</dbReference>
<dbReference type="SUPFAM" id="SSF47686">
    <property type="entry name" value="Anaphylotoxins (complement system)"/>
    <property type="match status" value="1"/>
</dbReference>
<feature type="signal peptide" evidence="4">
    <location>
        <begin position="1"/>
        <end position="23"/>
    </location>
</feature>
<gene>
    <name evidence="6" type="ORF">F7725_004945</name>
</gene>
<organism evidence="6 7">
    <name type="scientific">Dissostichus mawsoni</name>
    <name type="common">Antarctic cod</name>
    <dbReference type="NCBI Taxonomy" id="36200"/>
    <lineage>
        <taxon>Eukaryota</taxon>
        <taxon>Metazoa</taxon>
        <taxon>Chordata</taxon>
        <taxon>Craniata</taxon>
        <taxon>Vertebrata</taxon>
        <taxon>Euteleostomi</taxon>
        <taxon>Actinopterygii</taxon>
        <taxon>Neopterygii</taxon>
        <taxon>Teleostei</taxon>
        <taxon>Neoteleostei</taxon>
        <taxon>Acanthomorphata</taxon>
        <taxon>Eupercaria</taxon>
        <taxon>Perciformes</taxon>
        <taxon>Notothenioidei</taxon>
        <taxon>Nototheniidae</taxon>
        <taxon>Dissostichus</taxon>
    </lineage>
</organism>
<dbReference type="Pfam" id="PF17789">
    <property type="entry name" value="MG4"/>
    <property type="match status" value="1"/>
</dbReference>
<comment type="subcellular location">
    <subcellularLocation>
        <location evidence="1">Secreted</location>
    </subcellularLocation>
</comment>
<dbReference type="Pfam" id="PF01821">
    <property type="entry name" value="ANATO"/>
    <property type="match status" value="1"/>
</dbReference>
<feature type="chain" id="PRO_5029680880" description="Anaphylatoxin-like domain-containing protein" evidence="4">
    <location>
        <begin position="24"/>
        <end position="958"/>
    </location>
</feature>
<dbReference type="SMART" id="SM01360">
    <property type="entry name" value="A2M"/>
    <property type="match status" value="1"/>
</dbReference>
<dbReference type="Pfam" id="PF07678">
    <property type="entry name" value="TED_complement"/>
    <property type="match status" value="1"/>
</dbReference>
<reference evidence="6 7" key="1">
    <citation type="submission" date="2020-03" db="EMBL/GenBank/DDBJ databases">
        <title>Dissostichus mawsoni Genome sequencing and assembly.</title>
        <authorList>
            <person name="Park H."/>
        </authorList>
    </citation>
    <scope>NUCLEOTIDE SEQUENCE [LARGE SCALE GENOMIC DNA]</scope>
    <source>
        <strain evidence="6">DM0001</strain>
        <tissue evidence="6">Muscle</tissue>
    </source>
</reference>
<dbReference type="InterPro" id="IPR050473">
    <property type="entry name" value="A2M/Complement_sys"/>
</dbReference>
<dbReference type="Gene3D" id="2.20.130.20">
    <property type="match status" value="1"/>
</dbReference>
<dbReference type="FunFam" id="2.60.40.1940:FF:000001">
    <property type="entry name" value="Complement component C3"/>
    <property type="match status" value="1"/>
</dbReference>
<dbReference type="Pfam" id="PF17790">
    <property type="entry name" value="MG1"/>
    <property type="match status" value="1"/>
</dbReference>
<evidence type="ECO:0000256" key="4">
    <source>
        <dbReference type="SAM" id="SignalP"/>
    </source>
</evidence>
<dbReference type="Gene3D" id="1.50.10.20">
    <property type="match status" value="1"/>
</dbReference>
<dbReference type="InterPro" id="IPR041425">
    <property type="entry name" value="C3/4/5_MG1"/>
</dbReference>
<dbReference type="InterPro" id="IPR001599">
    <property type="entry name" value="Macroglobln_a2"/>
</dbReference>
<dbReference type="InterPro" id="IPR008930">
    <property type="entry name" value="Terpenoid_cyclase/PrenylTrfase"/>
</dbReference>
<dbReference type="InterPro" id="IPR040839">
    <property type="entry name" value="MG4"/>
</dbReference>
<dbReference type="Gene3D" id="2.60.40.1940">
    <property type="match status" value="1"/>
</dbReference>
<evidence type="ECO:0000256" key="3">
    <source>
        <dbReference type="ARBA" id="ARBA00023157"/>
    </source>
</evidence>
<dbReference type="Pfam" id="PF07703">
    <property type="entry name" value="A2M_BRD"/>
    <property type="match status" value="1"/>
</dbReference>
<dbReference type="AlphaFoldDB" id="A0A7J5XKK2"/>
<evidence type="ECO:0000313" key="6">
    <source>
        <dbReference type="EMBL" id="KAF3837481.1"/>
    </source>
</evidence>
<dbReference type="InterPro" id="IPR013783">
    <property type="entry name" value="Ig-like_fold"/>
</dbReference>
<dbReference type="SMART" id="SM00104">
    <property type="entry name" value="ANATO"/>
    <property type="match status" value="1"/>
</dbReference>
<dbReference type="PROSITE" id="PS01177">
    <property type="entry name" value="ANAPHYLATOXIN_1"/>
    <property type="match status" value="1"/>
</dbReference>
<dbReference type="Pfam" id="PF17791">
    <property type="entry name" value="MG3"/>
    <property type="match status" value="1"/>
</dbReference>
<keyword evidence="2" id="KW-0964">Secreted</keyword>
<dbReference type="SUPFAM" id="SSF48239">
    <property type="entry name" value="Terpenoid cyclases/Protein prenyltransferases"/>
    <property type="match status" value="1"/>
</dbReference>
<evidence type="ECO:0000313" key="7">
    <source>
        <dbReference type="Proteomes" id="UP000518266"/>
    </source>
</evidence>
<comment type="caution">
    <text evidence="6">The sequence shown here is derived from an EMBL/GenBank/DDBJ whole genome shotgun (WGS) entry which is preliminary data.</text>
</comment>
<dbReference type="InterPro" id="IPR011626">
    <property type="entry name" value="Alpha-macroglobulin_TED"/>
</dbReference>
<dbReference type="GO" id="GO:0005615">
    <property type="term" value="C:extracellular space"/>
    <property type="evidence" value="ECO:0007669"/>
    <property type="project" value="InterPro"/>
</dbReference>
<feature type="domain" description="Anaphylatoxin-like" evidence="5">
    <location>
        <begin position="579"/>
        <end position="614"/>
    </location>
</feature>
<name>A0A7J5XKK2_DISMA</name>
<evidence type="ECO:0000256" key="1">
    <source>
        <dbReference type="ARBA" id="ARBA00004613"/>
    </source>
</evidence>
<keyword evidence="7" id="KW-1185">Reference proteome</keyword>
<dbReference type="CDD" id="cd00017">
    <property type="entry name" value="ANATO"/>
    <property type="match status" value="1"/>
</dbReference>
<dbReference type="InterPro" id="IPR000020">
    <property type="entry name" value="Anaphylatoxin/fibulin"/>
</dbReference>
<dbReference type="Gene3D" id="1.20.91.20">
    <property type="entry name" value="Anaphylotoxins (complement system)"/>
    <property type="match status" value="1"/>
</dbReference>
<dbReference type="Gene3D" id="2.60.40.10">
    <property type="entry name" value="Immunoglobulins"/>
    <property type="match status" value="2"/>
</dbReference>
<dbReference type="PROSITE" id="PS01178">
    <property type="entry name" value="ANAPHYLATOXIN_2"/>
    <property type="match status" value="1"/>
</dbReference>
<dbReference type="Gene3D" id="6.20.50.160">
    <property type="match status" value="1"/>
</dbReference>
<dbReference type="InterPro" id="IPR041555">
    <property type="entry name" value="MG3"/>
</dbReference>
<dbReference type="Gene3D" id="1.20.50.70">
    <property type="match status" value="1"/>
</dbReference>
<dbReference type="EMBL" id="JAAKFY010000023">
    <property type="protein sequence ID" value="KAF3837481.1"/>
    <property type="molecule type" value="Genomic_DNA"/>
</dbReference>
<dbReference type="InterPro" id="IPR018081">
    <property type="entry name" value="Anaphylatoxin_comp_syst"/>
</dbReference>
<dbReference type="GO" id="GO:0004866">
    <property type="term" value="F:endopeptidase inhibitor activity"/>
    <property type="evidence" value="ECO:0007669"/>
    <property type="project" value="InterPro"/>
</dbReference>
<accession>A0A7J5XKK2</accession>
<keyword evidence="4" id="KW-0732">Signal</keyword>
<dbReference type="SMART" id="SM01359">
    <property type="entry name" value="A2M_N_2"/>
    <property type="match status" value="1"/>
</dbReference>
<protein>
    <recommendedName>
        <fullName evidence="5">Anaphylatoxin-like domain-containing protein</fullName>
    </recommendedName>
</protein>
<evidence type="ECO:0000259" key="5">
    <source>
        <dbReference type="PROSITE" id="PS01178"/>
    </source>
</evidence>
<dbReference type="Pfam" id="PF00207">
    <property type="entry name" value="A2M"/>
    <property type="match status" value="1"/>
</dbReference>
<dbReference type="PANTHER" id="PTHR11412">
    <property type="entry name" value="MACROGLOBULIN / COMPLEMENT"/>
    <property type="match status" value="1"/>
</dbReference>
<dbReference type="OrthoDB" id="6359008at2759"/>
<proteinExistence type="predicted"/>
<dbReference type="PANTHER" id="PTHR11412:SF81">
    <property type="entry name" value="COMPLEMENT C3"/>
    <property type="match status" value="1"/>
</dbReference>
<evidence type="ECO:0000256" key="2">
    <source>
        <dbReference type="ARBA" id="ARBA00022525"/>
    </source>
</evidence>
<keyword evidence="3" id="KW-1015">Disulfide bond</keyword>
<dbReference type="FunFam" id="2.60.40.10:FF:000155">
    <property type="entry name" value="complement C3 isoform X1"/>
    <property type="match status" value="1"/>
</dbReference>
<dbReference type="Gene3D" id="2.60.40.1930">
    <property type="match status" value="2"/>
</dbReference>
<sequence>MRKTLLWLLASLAFVSLTSLADGAPMEVMSAPNLLSVGTAENVFVECQDCTGEDKRVEIHVMSHPTKNIRLATASVTLNSADHFQALVQIMIPAGDFSKDPSIKQYVYLQAQFPGRLLEKVVMTPEGIILARDPVSLKSGIHSGDYQLAEVVSPGLWKVVTKFHSNPQQSFSAEFEVKEYVLPSFEVKLNPTSSFFYVDDEELTVNIKATYLFGQEVNGMAYVVFGVINDGVKKSLPSSLQRVQIKEGVGAVTLKKEHITTTFQNIEELVTKSIFVAVSVLTENGGEMVEAELRNIQIVKSPYTIHFKKTPKYFKPGMSFQVAVEVVNPDNTPAQGTVNGITAENGMARLTINTGGYPQLTINAPQAAFQMQRRMILVFHRQDKHQPHDSSPIYYPKRKLYPHSWCKKADTDKRSSTDLPDGSITKDMLPSFRIIAYYHTNENEVVSDSVWVDVKDSCMGSLKLEPSRPAPSYEPRRMFGLKVTGDPGAIVGLVAVDKGVYVWDIVEKYDTGCTPGGGKDGMSVFYDAGLLFESNTASGTAYRQELKCPAPSRRKRETTIMDVRTSLLSNYTEKLQRDCCLDGMRDTLLSYTCERRVEYIFDGEACAAAFLHCCKDMENQRADSKVESLQLARSEEDDNSYTDSNEIVSRTKFPESWLWSDITLPACPGRKPCDTTSVTKNVPLQDSITTWQFTGISLSTTHGICVGDSLEVIVRKEFFIDLRLPYSAVRGEQLEVKAILHNYSPDPATVRVDLIEEDNVCSSASKRGKYRQEVRIGAQTTRSVPFIIIPMKEGEFRIEVKAVVKDSSLNDGTMKMLRVVPEGVLVKDPKIVIIDPTNQGVDGEQVVILNSGIVKKDWVPNTPTSTQISGENKFLPSWRKLLAGTLWVTLINSPGCGEQNMYHMTLPLIAATYLDKTNQWETVGFQKRAEALQHIKTGYITELTYRKRWVFCYFQIPK</sequence>